<keyword evidence="7" id="KW-1185">Reference proteome</keyword>
<dbReference type="Gene3D" id="3.50.50.60">
    <property type="entry name" value="FAD/NAD(P)-binding domain"/>
    <property type="match status" value="2"/>
</dbReference>
<dbReference type="InterPro" id="IPR003953">
    <property type="entry name" value="FAD-dep_OxRdtase_2_FAD-bd"/>
</dbReference>
<dbReference type="AlphaFoldDB" id="A0A2L2BRI1"/>
<dbReference type="Gene3D" id="3.90.700.10">
    <property type="entry name" value="Succinate dehydrogenase/fumarate reductase flavoprotein, catalytic domain"/>
    <property type="match status" value="1"/>
</dbReference>
<dbReference type="RefSeq" id="WP_158665572.1">
    <property type="nucleotide sequence ID" value="NZ_CP026923.1"/>
</dbReference>
<dbReference type="EMBL" id="CP026923">
    <property type="protein sequence ID" value="AVG24237.1"/>
    <property type="molecule type" value="Genomic_DNA"/>
</dbReference>
<dbReference type="Pfam" id="PF00890">
    <property type="entry name" value="FAD_binding_2"/>
    <property type="match status" value="2"/>
</dbReference>
<evidence type="ECO:0000256" key="1">
    <source>
        <dbReference type="ARBA" id="ARBA00001974"/>
    </source>
</evidence>
<feature type="domain" description="FAD-dependent oxidoreductase 2 FAD-binding" evidence="5">
    <location>
        <begin position="14"/>
        <end position="248"/>
    </location>
</feature>
<evidence type="ECO:0000256" key="3">
    <source>
        <dbReference type="ARBA" id="ARBA00022827"/>
    </source>
</evidence>
<gene>
    <name evidence="6" type="ORF">C3B54_111287</name>
</gene>
<evidence type="ECO:0000313" key="7">
    <source>
        <dbReference type="Proteomes" id="UP000243077"/>
    </source>
</evidence>
<organism evidence="6 7">
    <name type="scientific">Pontimonas salivibrio</name>
    <dbReference type="NCBI Taxonomy" id="1159327"/>
    <lineage>
        <taxon>Bacteria</taxon>
        <taxon>Bacillati</taxon>
        <taxon>Actinomycetota</taxon>
        <taxon>Actinomycetes</taxon>
        <taxon>Micrococcales</taxon>
        <taxon>Microbacteriaceae</taxon>
        <taxon>Pontimonas</taxon>
    </lineage>
</organism>
<proteinExistence type="predicted"/>
<evidence type="ECO:0000259" key="5">
    <source>
        <dbReference type="Pfam" id="PF00890"/>
    </source>
</evidence>
<dbReference type="GO" id="GO:0033765">
    <property type="term" value="F:steroid dehydrogenase activity, acting on the CH-CH group of donors"/>
    <property type="evidence" value="ECO:0007669"/>
    <property type="project" value="UniProtKB-ARBA"/>
</dbReference>
<keyword evidence="3" id="KW-0274">FAD</keyword>
<feature type="domain" description="FAD-dependent oxidoreductase 2 FAD-binding" evidence="5">
    <location>
        <begin position="306"/>
        <end position="460"/>
    </location>
</feature>
<dbReference type="OrthoDB" id="9813348at2"/>
<accession>A0A2L2BRI1</accession>
<dbReference type="InterPro" id="IPR027477">
    <property type="entry name" value="Succ_DH/fumarate_Rdtase_cat_sf"/>
</dbReference>
<dbReference type="KEGG" id="psai:C3B54_111287"/>
<dbReference type="InterPro" id="IPR050315">
    <property type="entry name" value="FAD-oxidoreductase_2"/>
</dbReference>
<dbReference type="InterPro" id="IPR036188">
    <property type="entry name" value="FAD/NAD-bd_sf"/>
</dbReference>
<dbReference type="SUPFAM" id="SSF51905">
    <property type="entry name" value="FAD/NAD(P)-binding domain"/>
    <property type="match status" value="1"/>
</dbReference>
<dbReference type="SUPFAM" id="SSF56425">
    <property type="entry name" value="Succinate dehydrogenase/fumarate reductase flavoprotein, catalytic domain"/>
    <property type="match status" value="1"/>
</dbReference>
<name>A0A2L2BRI1_9MICO</name>
<sequence length="494" mass="52616">MSGVSSPLIPESVDVVVVGGGGSGLSAAVSAAKKGLKVALFERNAEVGGTTIMSVGSFTAAGTTFQKRKKIADSVDWMMEDMWKFDEELLTNDAPHLRRLYATHSARALHWLQGLGVAFAGPYPEAPHRVPRMHNVIPNSKTYGVRLLEAAKRAGVTVITGAAVDDLTVDDGRVSGVQVTRGGKTSTVAARVGVVLASGDFSASRALRDANLSVEAATALPINQDALGLGHEFAIKHGAGTKNMDMLFGPQLRFPVPEKGGFLDRLPTWKWLCQIEAFIVGNVPTWMLKPVVKSLLVAWMSPTDDLFRSGGILVNFRGERFGQEEKPASELAMQEGSTGFIVIDESIAKKFNGDPHYISTAPGIAFAYFSDYKRGRPDLVREHSSVEELAQSLHLPLDTVKASLEGTNLKAPFVTLGPVLSMLTVTEGALSLDENLNVTDASGQPIPGLYAVGAIGQGGMLLKGHGHHIGWAMTSGLLAGEKLAEEANTLRVKK</sequence>
<reference evidence="6 7" key="1">
    <citation type="submission" date="2018-02" db="EMBL/GenBank/DDBJ databases">
        <title>Complete genome of the streamlined marine actinobacterium Pontimonas salivibrio CL-TW6 adapted to coastal planktonic lifestype.</title>
        <authorList>
            <person name="Cho B.C."/>
            <person name="Hardies S.C."/>
            <person name="Jang G.I."/>
            <person name="Hwang C.Y."/>
        </authorList>
    </citation>
    <scope>NUCLEOTIDE SEQUENCE [LARGE SCALE GENOMIC DNA]</scope>
    <source>
        <strain evidence="6 7">CL-TW6</strain>
    </source>
</reference>
<keyword evidence="2" id="KW-0285">Flavoprotein</keyword>
<evidence type="ECO:0000256" key="2">
    <source>
        <dbReference type="ARBA" id="ARBA00022630"/>
    </source>
</evidence>
<keyword evidence="4" id="KW-0560">Oxidoreductase</keyword>
<dbReference type="PANTHER" id="PTHR43400:SF7">
    <property type="entry name" value="FAD-DEPENDENT OXIDOREDUCTASE 2 FAD BINDING DOMAIN-CONTAINING PROTEIN"/>
    <property type="match status" value="1"/>
</dbReference>
<dbReference type="Proteomes" id="UP000243077">
    <property type="component" value="Chromosome"/>
</dbReference>
<evidence type="ECO:0000313" key="6">
    <source>
        <dbReference type="EMBL" id="AVG24237.1"/>
    </source>
</evidence>
<protein>
    <submittedName>
        <fullName evidence="6">NAD(P)-dependent oxidoreductase</fullName>
    </submittedName>
</protein>
<comment type="cofactor">
    <cofactor evidence="1">
        <name>FAD</name>
        <dbReference type="ChEBI" id="CHEBI:57692"/>
    </cofactor>
</comment>
<dbReference type="PANTHER" id="PTHR43400">
    <property type="entry name" value="FUMARATE REDUCTASE"/>
    <property type="match status" value="1"/>
</dbReference>
<evidence type="ECO:0000256" key="4">
    <source>
        <dbReference type="ARBA" id="ARBA00023002"/>
    </source>
</evidence>